<dbReference type="Proteomes" id="UP001149090">
    <property type="component" value="Unassembled WGS sequence"/>
</dbReference>
<feature type="region of interest" description="Disordered" evidence="3">
    <location>
        <begin position="347"/>
        <end position="407"/>
    </location>
</feature>
<evidence type="ECO:0000256" key="3">
    <source>
        <dbReference type="SAM" id="MobiDB-lite"/>
    </source>
</evidence>
<evidence type="ECO:0000313" key="6">
    <source>
        <dbReference type="Proteomes" id="UP001149090"/>
    </source>
</evidence>
<evidence type="ECO:0000256" key="1">
    <source>
        <dbReference type="ARBA" id="ARBA00022441"/>
    </source>
</evidence>
<feature type="compositionally biased region" description="Low complexity" evidence="3">
    <location>
        <begin position="351"/>
        <end position="366"/>
    </location>
</feature>
<accession>A0A9Q0LRV4</accession>
<protein>
    <submittedName>
        <fullName evidence="5">Pep-cterm sorting domain-containing protein</fullName>
    </submittedName>
</protein>
<feature type="compositionally biased region" description="Basic residues" evidence="3">
    <location>
        <begin position="381"/>
        <end position="393"/>
    </location>
</feature>
<dbReference type="SMART" id="SM00225">
    <property type="entry name" value="BTB"/>
    <property type="match status" value="1"/>
</dbReference>
<dbReference type="Pfam" id="PF00651">
    <property type="entry name" value="BTB"/>
    <property type="match status" value="1"/>
</dbReference>
<dbReference type="OrthoDB" id="10261408at2759"/>
<dbReference type="EMBL" id="JAPDFW010000061">
    <property type="protein sequence ID" value="KAJ5076343.1"/>
    <property type="molecule type" value="Genomic_DNA"/>
</dbReference>
<name>A0A9Q0LRV4_ANAIG</name>
<gene>
    <name evidence="5" type="ORF">M0811_06342</name>
</gene>
<feature type="domain" description="BTB" evidence="4">
    <location>
        <begin position="83"/>
        <end position="148"/>
    </location>
</feature>
<dbReference type="InterPro" id="IPR011333">
    <property type="entry name" value="SKP1/BTB/POZ_sf"/>
</dbReference>
<keyword evidence="6" id="KW-1185">Reference proteome</keyword>
<evidence type="ECO:0000256" key="2">
    <source>
        <dbReference type="ARBA" id="ARBA00022737"/>
    </source>
</evidence>
<evidence type="ECO:0000313" key="5">
    <source>
        <dbReference type="EMBL" id="KAJ5076343.1"/>
    </source>
</evidence>
<keyword evidence="2" id="KW-0677">Repeat</keyword>
<dbReference type="PANTHER" id="PTHR45632">
    <property type="entry name" value="LD33804P"/>
    <property type="match status" value="1"/>
</dbReference>
<dbReference type="AlphaFoldDB" id="A0A9Q0LRV4"/>
<dbReference type="SUPFAM" id="SSF54695">
    <property type="entry name" value="POZ domain"/>
    <property type="match status" value="1"/>
</dbReference>
<proteinExistence type="predicted"/>
<sequence length="407" mass="48451">MNQCSICHQTKQISHKCPKTGFLFCEKCFGDLAPDLICPFCHPKPDQNNKKKENQQIINQNQIQNQNKIFEGYKSLLNSNTFYDFKIIIDSNNTEIKCHKAILYSQLQFFKNYFKEQNSNEFHFETENEENVKEVINFIYTNQINLNLNNLIEIWFISQKLEYELLINLTEKIILNQINENLILESLIKSEKLQRNKINKNFKEFIQKNFQKIILNDKIFELSIHKIEELIEIGIENQQPTFELLSLLTNFSNRYQNFQIQKQIENQNQNQIQIQNQISKKHKTIPKELPILNQFSSFLTNIENMFSIRQKQQFKNLPNQFINFISQTHQEVEKSKQTTISNLLSTPQTIQNTKNQSNSNSNSNLKSKSKSNSKKEQNQFRKNKIPKSRFRFRSRSDPFRKSMIKQK</sequence>
<dbReference type="Gene3D" id="3.30.710.10">
    <property type="entry name" value="Potassium Channel Kv1.1, Chain A"/>
    <property type="match status" value="1"/>
</dbReference>
<dbReference type="InterPro" id="IPR000210">
    <property type="entry name" value="BTB/POZ_dom"/>
</dbReference>
<evidence type="ECO:0000259" key="4">
    <source>
        <dbReference type="PROSITE" id="PS50097"/>
    </source>
</evidence>
<comment type="caution">
    <text evidence="5">The sequence shown here is derived from an EMBL/GenBank/DDBJ whole genome shotgun (WGS) entry which is preliminary data.</text>
</comment>
<reference evidence="5" key="1">
    <citation type="submission" date="2022-10" db="EMBL/GenBank/DDBJ databases">
        <title>Novel sulphate-reducing endosymbionts in the free-living metamonad Anaeramoeba.</title>
        <authorList>
            <person name="Jerlstrom-Hultqvist J."/>
            <person name="Cepicka I."/>
            <person name="Gallot-Lavallee L."/>
            <person name="Salas-Leiva D."/>
            <person name="Curtis B.A."/>
            <person name="Zahonova K."/>
            <person name="Pipaliya S."/>
            <person name="Dacks J."/>
            <person name="Roger A.J."/>
        </authorList>
    </citation>
    <scope>NUCLEOTIDE SEQUENCE</scope>
    <source>
        <strain evidence="5">BMAN</strain>
    </source>
</reference>
<keyword evidence="1" id="KW-0880">Kelch repeat</keyword>
<dbReference type="CDD" id="cd18186">
    <property type="entry name" value="BTB_POZ_ZBTB_KLHL-like"/>
    <property type="match status" value="1"/>
</dbReference>
<dbReference type="PROSITE" id="PS50097">
    <property type="entry name" value="BTB"/>
    <property type="match status" value="1"/>
</dbReference>
<organism evidence="5 6">
    <name type="scientific">Anaeramoeba ignava</name>
    <name type="common">Anaerobic marine amoeba</name>
    <dbReference type="NCBI Taxonomy" id="1746090"/>
    <lineage>
        <taxon>Eukaryota</taxon>
        <taxon>Metamonada</taxon>
        <taxon>Anaeramoebidae</taxon>
        <taxon>Anaeramoeba</taxon>
    </lineage>
</organism>
<dbReference type="PANTHER" id="PTHR45632:SF3">
    <property type="entry name" value="KELCH-LIKE PROTEIN 32"/>
    <property type="match status" value="1"/>
</dbReference>